<dbReference type="Proteomes" id="UP000237000">
    <property type="component" value="Unassembled WGS sequence"/>
</dbReference>
<evidence type="ECO:0000313" key="3">
    <source>
        <dbReference type="Proteomes" id="UP000237000"/>
    </source>
</evidence>
<keyword evidence="3" id="KW-1185">Reference proteome</keyword>
<feature type="region of interest" description="Disordered" evidence="1">
    <location>
        <begin position="1"/>
        <end position="26"/>
    </location>
</feature>
<gene>
    <name evidence="2" type="ORF">TorRG33x02_335160</name>
</gene>
<evidence type="ECO:0008006" key="4">
    <source>
        <dbReference type="Google" id="ProtNLM"/>
    </source>
</evidence>
<dbReference type="EMBL" id="JXTC01000629">
    <property type="protein sequence ID" value="PON42748.1"/>
    <property type="molecule type" value="Genomic_DNA"/>
</dbReference>
<dbReference type="OrthoDB" id="1748536at2759"/>
<evidence type="ECO:0000256" key="1">
    <source>
        <dbReference type="SAM" id="MobiDB-lite"/>
    </source>
</evidence>
<comment type="caution">
    <text evidence="2">The sequence shown here is derived from an EMBL/GenBank/DDBJ whole genome shotgun (WGS) entry which is preliminary data.</text>
</comment>
<sequence length="165" mass="17871">MEKQGKCSTSSQRRNRKRKPQEPSIPKYDSDSIFAILVAALSNLKKQPESLKPIVNKCLDELRLSLSLSLINPNPILSLLPTLLRSKYAGIASRGAEIVGAVSLLSLEMNQEIASDGETVKGLVSALASTKKRVSMAACNAVLDLGTTCFGREQLLHFCALEALM</sequence>
<organism evidence="2 3">
    <name type="scientific">Trema orientale</name>
    <name type="common">Charcoal tree</name>
    <name type="synonym">Celtis orientalis</name>
    <dbReference type="NCBI Taxonomy" id="63057"/>
    <lineage>
        <taxon>Eukaryota</taxon>
        <taxon>Viridiplantae</taxon>
        <taxon>Streptophyta</taxon>
        <taxon>Embryophyta</taxon>
        <taxon>Tracheophyta</taxon>
        <taxon>Spermatophyta</taxon>
        <taxon>Magnoliopsida</taxon>
        <taxon>eudicotyledons</taxon>
        <taxon>Gunneridae</taxon>
        <taxon>Pentapetalae</taxon>
        <taxon>rosids</taxon>
        <taxon>fabids</taxon>
        <taxon>Rosales</taxon>
        <taxon>Cannabaceae</taxon>
        <taxon>Trema</taxon>
    </lineage>
</organism>
<dbReference type="STRING" id="63057.A0A2P5B1R0"/>
<feature type="compositionally biased region" description="Polar residues" evidence="1">
    <location>
        <begin position="1"/>
        <end position="12"/>
    </location>
</feature>
<name>A0A2P5B1R0_TREOI</name>
<evidence type="ECO:0000313" key="2">
    <source>
        <dbReference type="EMBL" id="PON42748.1"/>
    </source>
</evidence>
<dbReference type="InParanoid" id="A0A2P5B1R0"/>
<accession>A0A2P5B1R0</accession>
<reference evidence="3" key="1">
    <citation type="submission" date="2016-06" db="EMBL/GenBank/DDBJ databases">
        <title>Parallel loss of symbiosis genes in relatives of nitrogen-fixing non-legume Parasponia.</title>
        <authorList>
            <person name="Van Velzen R."/>
            <person name="Holmer R."/>
            <person name="Bu F."/>
            <person name="Rutten L."/>
            <person name="Van Zeijl A."/>
            <person name="Liu W."/>
            <person name="Santuari L."/>
            <person name="Cao Q."/>
            <person name="Sharma T."/>
            <person name="Shen D."/>
            <person name="Roswanjaya Y."/>
            <person name="Wardhani T."/>
            <person name="Kalhor M.S."/>
            <person name="Jansen J."/>
            <person name="Van den Hoogen J."/>
            <person name="Gungor B."/>
            <person name="Hartog M."/>
            <person name="Hontelez J."/>
            <person name="Verver J."/>
            <person name="Yang W.-C."/>
            <person name="Schijlen E."/>
            <person name="Repin R."/>
            <person name="Schilthuizen M."/>
            <person name="Schranz E."/>
            <person name="Heidstra R."/>
            <person name="Miyata K."/>
            <person name="Fedorova E."/>
            <person name="Kohlen W."/>
            <person name="Bisseling T."/>
            <person name="Smit S."/>
            <person name="Geurts R."/>
        </authorList>
    </citation>
    <scope>NUCLEOTIDE SEQUENCE [LARGE SCALE GENOMIC DNA]</scope>
    <source>
        <strain evidence="3">cv. RG33-2</strain>
    </source>
</reference>
<dbReference type="AlphaFoldDB" id="A0A2P5B1R0"/>
<proteinExistence type="predicted"/>
<protein>
    <recommendedName>
        <fullName evidence="4">Coatomer beta subunit</fullName>
    </recommendedName>
</protein>